<dbReference type="Proteomes" id="UP001217500">
    <property type="component" value="Chromosome"/>
</dbReference>
<keyword evidence="2" id="KW-0282">Flagellum</keyword>
<dbReference type="KEGG" id="gso:PH603_11020"/>
<gene>
    <name evidence="2" type="ORF">PH603_11020</name>
</gene>
<proteinExistence type="predicted"/>
<dbReference type="Gene3D" id="3.30.160.170">
    <property type="entry name" value="FlaG-like"/>
    <property type="match status" value="1"/>
</dbReference>
<keyword evidence="2" id="KW-0969">Cilium</keyword>
<feature type="compositionally biased region" description="Polar residues" evidence="1">
    <location>
        <begin position="39"/>
        <end position="50"/>
    </location>
</feature>
<evidence type="ECO:0000313" key="2">
    <source>
        <dbReference type="EMBL" id="WCL53071.1"/>
    </source>
</evidence>
<protein>
    <submittedName>
        <fullName evidence="2">Flagellar protein FlaG</fullName>
    </submittedName>
</protein>
<organism evidence="2 3">
    <name type="scientific">Gimibacter soli</name>
    <dbReference type="NCBI Taxonomy" id="3024400"/>
    <lineage>
        <taxon>Bacteria</taxon>
        <taxon>Pseudomonadati</taxon>
        <taxon>Pseudomonadota</taxon>
        <taxon>Alphaproteobacteria</taxon>
        <taxon>Kordiimonadales</taxon>
        <taxon>Temperatibacteraceae</taxon>
        <taxon>Gimibacter</taxon>
    </lineage>
</organism>
<dbReference type="SUPFAM" id="SSF160214">
    <property type="entry name" value="FlaG-like"/>
    <property type="match status" value="1"/>
</dbReference>
<reference evidence="2" key="1">
    <citation type="submission" date="2023-01" db="EMBL/GenBank/DDBJ databases">
        <title>The genome sequence of Kordiimonadaceae bacterium 6D33.</title>
        <authorList>
            <person name="Liu Y."/>
        </authorList>
    </citation>
    <scope>NUCLEOTIDE SEQUENCE</scope>
    <source>
        <strain evidence="2">6D33</strain>
    </source>
</reference>
<feature type="compositionally biased region" description="Basic and acidic residues" evidence="1">
    <location>
        <begin position="18"/>
        <end position="30"/>
    </location>
</feature>
<sequence>MTTIDNIVGGNLGQTLRTADKKAEGSEGIERFAPPKGSGETNSAVSQFIQRQDVKEAKGDEKAEKKDPLQKASETLESFIPDAEFIPNTRLRIDRDDTTGLFVYQSVDNDSGEVRRQFPAEDILKFLSYYRELEGLAVDDEA</sequence>
<evidence type="ECO:0000313" key="3">
    <source>
        <dbReference type="Proteomes" id="UP001217500"/>
    </source>
</evidence>
<accession>A0AAF0BLE4</accession>
<dbReference type="InterPro" id="IPR035924">
    <property type="entry name" value="FlaG-like_sf"/>
</dbReference>
<dbReference type="Pfam" id="PF03646">
    <property type="entry name" value="FlaG"/>
    <property type="match status" value="1"/>
</dbReference>
<name>A0AAF0BLE4_9PROT</name>
<keyword evidence="2" id="KW-0966">Cell projection</keyword>
<dbReference type="EMBL" id="CP116805">
    <property type="protein sequence ID" value="WCL53071.1"/>
    <property type="molecule type" value="Genomic_DNA"/>
</dbReference>
<dbReference type="AlphaFoldDB" id="A0AAF0BLE4"/>
<keyword evidence="3" id="KW-1185">Reference proteome</keyword>
<evidence type="ECO:0000256" key="1">
    <source>
        <dbReference type="SAM" id="MobiDB-lite"/>
    </source>
</evidence>
<dbReference type="InterPro" id="IPR005186">
    <property type="entry name" value="FlaG"/>
</dbReference>
<dbReference type="RefSeq" id="WP_289502583.1">
    <property type="nucleotide sequence ID" value="NZ_CP116805.1"/>
</dbReference>
<feature type="region of interest" description="Disordered" evidence="1">
    <location>
        <begin position="18"/>
        <end position="74"/>
    </location>
</feature>
<feature type="compositionally biased region" description="Basic and acidic residues" evidence="1">
    <location>
        <begin position="52"/>
        <end position="69"/>
    </location>
</feature>